<dbReference type="AlphaFoldDB" id="A0A918TCK9"/>
<evidence type="ECO:0000313" key="2">
    <source>
        <dbReference type="Proteomes" id="UP000646244"/>
    </source>
</evidence>
<proteinExistence type="predicted"/>
<accession>A0A918TCK9</accession>
<name>A0A918TCK9_STRCJ</name>
<organism evidence="1 2">
    <name type="scientific">Streptomyces cinnamoneus</name>
    <name type="common">Streptoverticillium cinnamoneum</name>
    <dbReference type="NCBI Taxonomy" id="53446"/>
    <lineage>
        <taxon>Bacteria</taxon>
        <taxon>Bacillati</taxon>
        <taxon>Actinomycetota</taxon>
        <taxon>Actinomycetes</taxon>
        <taxon>Kitasatosporales</taxon>
        <taxon>Streptomycetaceae</taxon>
        <taxon>Streptomyces</taxon>
        <taxon>Streptomyces cinnamoneus group</taxon>
    </lineage>
</organism>
<evidence type="ECO:0000313" key="1">
    <source>
        <dbReference type="EMBL" id="GHC41377.1"/>
    </source>
</evidence>
<gene>
    <name evidence="1" type="ORF">GCM10010507_14610</name>
</gene>
<sequence>MPENASQALVIVDAEENYYVLPRETVETAKAAPEARDAIEAHLRESVRIPLAGGYSFAGLLQLPAVSELAHYTTEPSWPVATTS</sequence>
<reference evidence="1" key="2">
    <citation type="submission" date="2020-09" db="EMBL/GenBank/DDBJ databases">
        <authorList>
            <person name="Sun Q."/>
            <person name="Ohkuma M."/>
        </authorList>
    </citation>
    <scope>NUCLEOTIDE SEQUENCE</scope>
    <source>
        <strain evidence="1">JCM 4633</strain>
    </source>
</reference>
<comment type="caution">
    <text evidence="1">The sequence shown here is derived from an EMBL/GenBank/DDBJ whole genome shotgun (WGS) entry which is preliminary data.</text>
</comment>
<protein>
    <submittedName>
        <fullName evidence="1">Uncharacterized protein</fullName>
    </submittedName>
</protein>
<dbReference type="RefSeq" id="WP_190108833.1">
    <property type="nucleotide sequence ID" value="NZ_BMVB01000004.1"/>
</dbReference>
<dbReference type="EMBL" id="BMVB01000004">
    <property type="protein sequence ID" value="GHC41377.1"/>
    <property type="molecule type" value="Genomic_DNA"/>
</dbReference>
<dbReference type="Proteomes" id="UP000646244">
    <property type="component" value="Unassembled WGS sequence"/>
</dbReference>
<reference evidence="1" key="1">
    <citation type="journal article" date="2014" name="Int. J. Syst. Evol. Microbiol.">
        <title>Complete genome sequence of Corynebacterium casei LMG S-19264T (=DSM 44701T), isolated from a smear-ripened cheese.</title>
        <authorList>
            <consortium name="US DOE Joint Genome Institute (JGI-PGF)"/>
            <person name="Walter F."/>
            <person name="Albersmeier A."/>
            <person name="Kalinowski J."/>
            <person name="Ruckert C."/>
        </authorList>
    </citation>
    <scope>NUCLEOTIDE SEQUENCE</scope>
    <source>
        <strain evidence="1">JCM 4633</strain>
    </source>
</reference>